<keyword evidence="1" id="KW-0812">Transmembrane</keyword>
<gene>
    <name evidence="3" type="ORF">CMUST_15580</name>
</gene>
<feature type="domain" description="DUF8176" evidence="2">
    <location>
        <begin position="106"/>
        <end position="209"/>
    </location>
</feature>
<name>A0A0G3H3S7_9CORY</name>
<dbReference type="RefSeq" id="WP_047263745.1">
    <property type="nucleotide sequence ID" value="NZ_CP011543.1"/>
</dbReference>
<keyword evidence="1" id="KW-0472">Membrane</keyword>
<sequence>MATSWFDIADERDAAAAADDVVEVVVDSPAADGVPAGGRFSRVVWVGFGVLLAVSVVGVVWSLQSQRMWVEPVSVSSSVVEVPPSVAVSSSSSSVPVSSVVVERCPGQPVGSLSSPEGVVVEFQEAYFAGDVERIASVVASGSYLASVDWGTVVSDVVGSEFCVKVEGVSGGVVDAATTVVTPGGEELLFMQKVTVVEVGGGFRILEIEDRPVPSTS</sequence>
<dbReference type="OrthoDB" id="10008428at2"/>
<organism evidence="3 4">
    <name type="scientific">Corynebacterium mustelae</name>
    <dbReference type="NCBI Taxonomy" id="571915"/>
    <lineage>
        <taxon>Bacteria</taxon>
        <taxon>Bacillati</taxon>
        <taxon>Actinomycetota</taxon>
        <taxon>Actinomycetes</taxon>
        <taxon>Mycobacteriales</taxon>
        <taxon>Corynebacteriaceae</taxon>
        <taxon>Corynebacterium</taxon>
    </lineage>
</organism>
<proteinExistence type="predicted"/>
<evidence type="ECO:0000313" key="3">
    <source>
        <dbReference type="EMBL" id="AKK07405.1"/>
    </source>
</evidence>
<keyword evidence="1" id="KW-1133">Transmembrane helix</keyword>
<evidence type="ECO:0000256" key="1">
    <source>
        <dbReference type="SAM" id="Phobius"/>
    </source>
</evidence>
<accession>A0A0G3H3S7</accession>
<dbReference type="Pfam" id="PF26527">
    <property type="entry name" value="DUF8176"/>
    <property type="match status" value="1"/>
</dbReference>
<protein>
    <recommendedName>
        <fullName evidence="2">DUF8176 domain-containing protein</fullName>
    </recommendedName>
</protein>
<reference evidence="3 4" key="1">
    <citation type="journal article" date="2015" name="Genome Announc.">
        <title>Complete Genome Sequence of the Type Strain Corynebacterium mustelae DSM 45274, Isolated from Various Tissues of a Male Ferret with Lethal Sepsis.</title>
        <authorList>
            <person name="Ruckert C."/>
            <person name="Eimer J."/>
            <person name="Winkler A."/>
            <person name="Tauch A."/>
        </authorList>
    </citation>
    <scope>NUCLEOTIDE SEQUENCE [LARGE SCALE GENOMIC DNA]</scope>
    <source>
        <strain evidence="3 4">DSM 45274</strain>
        <plasmid evidence="4">Plasmid pCmus45274</plasmid>
    </source>
</reference>
<geneLocation type="plasmid" evidence="3 4">
    <name>pCmus45274</name>
</geneLocation>
<keyword evidence="3" id="KW-0614">Plasmid</keyword>
<reference evidence="4" key="2">
    <citation type="submission" date="2015-05" db="EMBL/GenBank/DDBJ databases">
        <title>Complete genome sequence of Corynebacterium mustelae DSM 45274, isolated from various tissues of a male ferret with lethal sepsis.</title>
        <authorList>
            <person name="Ruckert C."/>
            <person name="Albersmeier A."/>
            <person name="Winkler A."/>
            <person name="Tauch A."/>
        </authorList>
    </citation>
    <scope>NUCLEOTIDE SEQUENCE [LARGE SCALE GENOMIC DNA]</scope>
    <source>
        <strain evidence="4">DSM 45274</strain>
        <plasmid evidence="4">Plasmid pCmus45274</plasmid>
    </source>
</reference>
<dbReference type="PATRIC" id="fig|571915.4.peg.3344"/>
<evidence type="ECO:0000259" key="2">
    <source>
        <dbReference type="Pfam" id="PF26527"/>
    </source>
</evidence>
<dbReference type="InterPro" id="IPR058489">
    <property type="entry name" value="DUF8176"/>
</dbReference>
<dbReference type="KEGG" id="cmv:CMUST_15580"/>
<dbReference type="Proteomes" id="UP000035199">
    <property type="component" value="Plasmid pCmus45274"/>
</dbReference>
<evidence type="ECO:0000313" key="4">
    <source>
        <dbReference type="Proteomes" id="UP000035199"/>
    </source>
</evidence>
<keyword evidence="4" id="KW-1185">Reference proteome</keyword>
<feature type="transmembrane region" description="Helical" evidence="1">
    <location>
        <begin position="43"/>
        <end position="63"/>
    </location>
</feature>
<dbReference type="AlphaFoldDB" id="A0A0G3H3S7"/>
<dbReference type="EMBL" id="CP011543">
    <property type="protein sequence ID" value="AKK07405.1"/>
    <property type="molecule type" value="Genomic_DNA"/>
</dbReference>